<organism evidence="2 3">
    <name type="scientific">Pleurodeles waltl</name>
    <name type="common">Iberian ribbed newt</name>
    <dbReference type="NCBI Taxonomy" id="8319"/>
    <lineage>
        <taxon>Eukaryota</taxon>
        <taxon>Metazoa</taxon>
        <taxon>Chordata</taxon>
        <taxon>Craniata</taxon>
        <taxon>Vertebrata</taxon>
        <taxon>Euteleostomi</taxon>
        <taxon>Amphibia</taxon>
        <taxon>Batrachia</taxon>
        <taxon>Caudata</taxon>
        <taxon>Salamandroidea</taxon>
        <taxon>Salamandridae</taxon>
        <taxon>Pleurodelinae</taxon>
        <taxon>Pleurodeles</taxon>
    </lineage>
</organism>
<dbReference type="EMBL" id="JANPWB010000007">
    <property type="protein sequence ID" value="KAJ1173973.1"/>
    <property type="molecule type" value="Genomic_DNA"/>
</dbReference>
<keyword evidence="3" id="KW-1185">Reference proteome</keyword>
<dbReference type="Proteomes" id="UP001066276">
    <property type="component" value="Chromosome 4_1"/>
</dbReference>
<dbReference type="AlphaFoldDB" id="A0AAV7TBL5"/>
<comment type="caution">
    <text evidence="2">The sequence shown here is derived from an EMBL/GenBank/DDBJ whole genome shotgun (WGS) entry which is preliminary data.</text>
</comment>
<reference evidence="2" key="1">
    <citation type="journal article" date="2022" name="bioRxiv">
        <title>Sequencing and chromosome-scale assembly of the giantPleurodeles waltlgenome.</title>
        <authorList>
            <person name="Brown T."/>
            <person name="Elewa A."/>
            <person name="Iarovenko S."/>
            <person name="Subramanian E."/>
            <person name="Araus A.J."/>
            <person name="Petzold A."/>
            <person name="Susuki M."/>
            <person name="Suzuki K.-i.T."/>
            <person name="Hayashi T."/>
            <person name="Toyoda A."/>
            <person name="Oliveira C."/>
            <person name="Osipova E."/>
            <person name="Leigh N.D."/>
            <person name="Simon A."/>
            <person name="Yun M.H."/>
        </authorList>
    </citation>
    <scope>NUCLEOTIDE SEQUENCE</scope>
    <source>
        <strain evidence="2">20211129_DDA</strain>
        <tissue evidence="2">Liver</tissue>
    </source>
</reference>
<proteinExistence type="predicted"/>
<name>A0AAV7TBL5_PLEWA</name>
<gene>
    <name evidence="2" type="ORF">NDU88_005797</name>
</gene>
<protein>
    <submittedName>
        <fullName evidence="2">Uncharacterized protein</fullName>
    </submittedName>
</protein>
<feature type="region of interest" description="Disordered" evidence="1">
    <location>
        <begin position="143"/>
        <end position="170"/>
    </location>
</feature>
<evidence type="ECO:0000256" key="1">
    <source>
        <dbReference type="SAM" id="MobiDB-lite"/>
    </source>
</evidence>
<evidence type="ECO:0000313" key="2">
    <source>
        <dbReference type="EMBL" id="KAJ1173973.1"/>
    </source>
</evidence>
<evidence type="ECO:0000313" key="3">
    <source>
        <dbReference type="Proteomes" id="UP001066276"/>
    </source>
</evidence>
<sequence>MVREWPRWCLLLGAPRPTQPEEWWQPWCVERALSSSGAAQRGSNVGSAAWLVGRRRAVGWARARADLEEEHRRARGLGPEVVRITLVAEVGGGSVTVGRGGGTGLLSPPLDRTWCVPFLGDLARAAGGPPAAWGSALGAVASERPGEASEPETSCSVALWGRSSGTDTSR</sequence>
<accession>A0AAV7TBL5</accession>